<feature type="region of interest" description="Disordered" evidence="1">
    <location>
        <begin position="214"/>
        <end position="249"/>
    </location>
</feature>
<dbReference type="Gene3D" id="3.30.160.60">
    <property type="entry name" value="Classic Zinc Finger"/>
    <property type="match status" value="1"/>
</dbReference>
<dbReference type="InParanoid" id="K3WZ83"/>
<reference evidence="2" key="3">
    <citation type="submission" date="2015-02" db="UniProtKB">
        <authorList>
            <consortium name="EnsemblProtists"/>
        </authorList>
    </citation>
    <scope>IDENTIFICATION</scope>
    <source>
        <strain evidence="2">DAOM BR144</strain>
    </source>
</reference>
<dbReference type="EnsemblProtists" id="PYU1_T010282">
    <property type="protein sequence ID" value="PYU1_T010282"/>
    <property type="gene ID" value="PYU1_G010262"/>
</dbReference>
<keyword evidence="3" id="KW-1185">Reference proteome</keyword>
<evidence type="ECO:0000256" key="1">
    <source>
        <dbReference type="SAM" id="MobiDB-lite"/>
    </source>
</evidence>
<feature type="region of interest" description="Disordered" evidence="1">
    <location>
        <begin position="166"/>
        <end position="201"/>
    </location>
</feature>
<dbReference type="OMA" id="AQNPLGD"/>
<dbReference type="HOGENOM" id="CLU_580740_0_0_1"/>
<feature type="compositionally biased region" description="Basic and acidic residues" evidence="1">
    <location>
        <begin position="215"/>
        <end position="225"/>
    </location>
</feature>
<dbReference type="InterPro" id="IPR032675">
    <property type="entry name" value="LRR_dom_sf"/>
</dbReference>
<feature type="region of interest" description="Disordered" evidence="1">
    <location>
        <begin position="298"/>
        <end position="415"/>
    </location>
</feature>
<proteinExistence type="predicted"/>
<protein>
    <submittedName>
        <fullName evidence="2">Uncharacterized protein</fullName>
    </submittedName>
</protein>
<feature type="compositionally biased region" description="Basic and acidic residues" evidence="1">
    <location>
        <begin position="310"/>
        <end position="323"/>
    </location>
</feature>
<organism evidence="2 3">
    <name type="scientific">Globisporangium ultimum (strain ATCC 200006 / CBS 805.95 / DAOM BR144)</name>
    <name type="common">Pythium ultimum</name>
    <dbReference type="NCBI Taxonomy" id="431595"/>
    <lineage>
        <taxon>Eukaryota</taxon>
        <taxon>Sar</taxon>
        <taxon>Stramenopiles</taxon>
        <taxon>Oomycota</taxon>
        <taxon>Peronosporomycetes</taxon>
        <taxon>Pythiales</taxon>
        <taxon>Pythiaceae</taxon>
        <taxon>Globisporangium</taxon>
    </lineage>
</organism>
<sequence length="471" mass="52063">MLDVSRNNLTGPRASIFHGLATLFQGLTRCRNLKQLNLIACQLGTEAIAELSTSLRKFNRSLQRLDLALRDLRRGFRKLGITPLNAAQRTNLVEKLHELSESELQKLEKIHVLEDVDVANEVTQQHGSNLRYYSMSANTEPLKRLLWTLETRERELHLQDRAMRKQLQRAGSGMQPDETGDDRRDEYDDDDDESRRAEGEECHRQQCKKLWLAQEELKPKSERRPIPKTPPGLGQMSESEIALSGSGGKVDRDAIEAMNRMAQESFNVHGMEKCENCGRTFAEGRLAIHAKSCHGNNIAKRVGDGAAPRNKKDSEVEYGRTKSDTSGGGGASTSVKKSSSQPRPPSTTASSRSSSTDADSEIASSSSSTGTRALSGSLPSNRKRMPSQEATGASALPPSSAASSRANLHTPLSQSISQEIHVDDLRRELAGTNKPRAIATIQEKLKRWEAATLSTLQEIRDLKELFTQLQS</sequence>
<dbReference type="AlphaFoldDB" id="K3WZ83"/>
<evidence type="ECO:0000313" key="3">
    <source>
        <dbReference type="Proteomes" id="UP000019132"/>
    </source>
</evidence>
<dbReference type="EMBL" id="GL376602">
    <property type="status" value="NOT_ANNOTATED_CDS"/>
    <property type="molecule type" value="Genomic_DNA"/>
</dbReference>
<evidence type="ECO:0000313" key="2">
    <source>
        <dbReference type="EnsemblProtists" id="PYU1_T010282"/>
    </source>
</evidence>
<dbReference type="SUPFAM" id="SSF52047">
    <property type="entry name" value="RNI-like"/>
    <property type="match status" value="1"/>
</dbReference>
<dbReference type="Proteomes" id="UP000019132">
    <property type="component" value="Unassembled WGS sequence"/>
</dbReference>
<dbReference type="Pfam" id="PF13913">
    <property type="entry name" value="zf-C2HC_2"/>
    <property type="match status" value="1"/>
</dbReference>
<feature type="compositionally biased region" description="Low complexity" evidence="1">
    <location>
        <begin position="393"/>
        <end position="406"/>
    </location>
</feature>
<accession>K3WZ83</accession>
<dbReference type="Gene3D" id="3.80.10.10">
    <property type="entry name" value="Ribonuclease Inhibitor"/>
    <property type="match status" value="1"/>
</dbReference>
<dbReference type="VEuPathDB" id="FungiDB:PYU1_G010262"/>
<reference evidence="3" key="2">
    <citation type="submission" date="2010-04" db="EMBL/GenBank/DDBJ databases">
        <authorList>
            <person name="Buell R."/>
            <person name="Hamilton J."/>
            <person name="Hostetler J."/>
        </authorList>
    </citation>
    <scope>NUCLEOTIDE SEQUENCE [LARGE SCALE GENOMIC DNA]</scope>
    <source>
        <strain evidence="3">DAOM:BR144</strain>
    </source>
</reference>
<reference evidence="3" key="1">
    <citation type="journal article" date="2010" name="Genome Biol.">
        <title>Genome sequence of the necrotrophic plant pathogen Pythium ultimum reveals original pathogenicity mechanisms and effector repertoire.</title>
        <authorList>
            <person name="Levesque C.A."/>
            <person name="Brouwer H."/>
            <person name="Cano L."/>
            <person name="Hamilton J.P."/>
            <person name="Holt C."/>
            <person name="Huitema E."/>
            <person name="Raffaele S."/>
            <person name="Robideau G.P."/>
            <person name="Thines M."/>
            <person name="Win J."/>
            <person name="Zerillo M.M."/>
            <person name="Beakes G.W."/>
            <person name="Boore J.L."/>
            <person name="Busam D."/>
            <person name="Dumas B."/>
            <person name="Ferriera S."/>
            <person name="Fuerstenberg S.I."/>
            <person name="Gachon C.M."/>
            <person name="Gaulin E."/>
            <person name="Govers F."/>
            <person name="Grenville-Briggs L."/>
            <person name="Horner N."/>
            <person name="Hostetler J."/>
            <person name="Jiang R.H."/>
            <person name="Johnson J."/>
            <person name="Krajaejun T."/>
            <person name="Lin H."/>
            <person name="Meijer H.J."/>
            <person name="Moore B."/>
            <person name="Morris P."/>
            <person name="Phuntmart V."/>
            <person name="Puiu D."/>
            <person name="Shetty J."/>
            <person name="Stajich J.E."/>
            <person name="Tripathy S."/>
            <person name="Wawra S."/>
            <person name="van West P."/>
            <person name="Whitty B.R."/>
            <person name="Coutinho P.M."/>
            <person name="Henrissat B."/>
            <person name="Martin F."/>
            <person name="Thomas P.D."/>
            <person name="Tyler B.M."/>
            <person name="De Vries R.P."/>
            <person name="Kamoun S."/>
            <person name="Yandell M."/>
            <person name="Tisserat N."/>
            <person name="Buell C.R."/>
        </authorList>
    </citation>
    <scope>NUCLEOTIDE SEQUENCE</scope>
    <source>
        <strain evidence="3">DAOM:BR144</strain>
    </source>
</reference>
<feature type="compositionally biased region" description="Low complexity" evidence="1">
    <location>
        <begin position="332"/>
        <end position="378"/>
    </location>
</feature>
<name>K3WZ83_GLOUD</name>
<dbReference type="eggNOG" id="ENOG502QWEF">
    <property type="taxonomic scope" value="Eukaryota"/>
</dbReference>